<keyword evidence="2" id="KW-0809">Transit peptide</keyword>
<dbReference type="EMBL" id="SEYY01022332">
    <property type="protein sequence ID" value="KAB7495633.1"/>
    <property type="molecule type" value="Genomic_DNA"/>
</dbReference>
<dbReference type="InterPro" id="IPR038538">
    <property type="entry name" value="MTERF_sf"/>
</dbReference>
<comment type="caution">
    <text evidence="3">The sequence shown here is derived from an EMBL/GenBank/DDBJ whole genome shotgun (WGS) entry which is preliminary data.</text>
</comment>
<dbReference type="AlphaFoldDB" id="A0A5N5SNL2"/>
<dbReference type="InterPro" id="IPR003690">
    <property type="entry name" value="MTERF"/>
</dbReference>
<sequence length="106" mass="12820">MMLMEELKTTEEDAREIISKGHLEKIQPKFIRYKIAKYKEAGLSNKDIIIRPVLLMYSEDRLIKRIKYLRELGFMDFNIYNLVSTEILFEKYVQQLLNERKINFNN</sequence>
<evidence type="ECO:0000313" key="4">
    <source>
        <dbReference type="Proteomes" id="UP000326759"/>
    </source>
</evidence>
<dbReference type="GO" id="GO:0003676">
    <property type="term" value="F:nucleic acid binding"/>
    <property type="evidence" value="ECO:0007669"/>
    <property type="project" value="InterPro"/>
</dbReference>
<protein>
    <submittedName>
        <fullName evidence="3">Uncharacterized protein</fullName>
    </submittedName>
</protein>
<organism evidence="3 4">
    <name type="scientific">Armadillidium nasatum</name>
    <dbReference type="NCBI Taxonomy" id="96803"/>
    <lineage>
        <taxon>Eukaryota</taxon>
        <taxon>Metazoa</taxon>
        <taxon>Ecdysozoa</taxon>
        <taxon>Arthropoda</taxon>
        <taxon>Crustacea</taxon>
        <taxon>Multicrustacea</taxon>
        <taxon>Malacostraca</taxon>
        <taxon>Eumalacostraca</taxon>
        <taxon>Peracarida</taxon>
        <taxon>Isopoda</taxon>
        <taxon>Oniscidea</taxon>
        <taxon>Crinocheta</taxon>
        <taxon>Armadillidiidae</taxon>
        <taxon>Armadillidium</taxon>
    </lineage>
</organism>
<evidence type="ECO:0000256" key="2">
    <source>
        <dbReference type="ARBA" id="ARBA00022946"/>
    </source>
</evidence>
<evidence type="ECO:0000256" key="1">
    <source>
        <dbReference type="ARBA" id="ARBA00007692"/>
    </source>
</evidence>
<name>A0A5N5SNL2_9CRUS</name>
<evidence type="ECO:0000313" key="3">
    <source>
        <dbReference type="EMBL" id="KAB7495633.1"/>
    </source>
</evidence>
<gene>
    <name evidence="3" type="ORF">Anas_12194</name>
</gene>
<comment type="similarity">
    <text evidence="1">Belongs to the mTERF family.</text>
</comment>
<proteinExistence type="inferred from homology"/>
<dbReference type="Gene3D" id="1.25.70.10">
    <property type="entry name" value="Transcription termination factor 3, mitochondrial"/>
    <property type="match status" value="1"/>
</dbReference>
<dbReference type="Proteomes" id="UP000326759">
    <property type="component" value="Unassembled WGS sequence"/>
</dbReference>
<feature type="non-terminal residue" evidence="3">
    <location>
        <position position="106"/>
    </location>
</feature>
<reference evidence="3 4" key="1">
    <citation type="journal article" date="2019" name="PLoS Biol.">
        <title>Sex chromosomes control vertical transmission of feminizing Wolbachia symbionts in an isopod.</title>
        <authorList>
            <person name="Becking T."/>
            <person name="Chebbi M.A."/>
            <person name="Giraud I."/>
            <person name="Moumen B."/>
            <person name="Laverre T."/>
            <person name="Caubet Y."/>
            <person name="Peccoud J."/>
            <person name="Gilbert C."/>
            <person name="Cordaux R."/>
        </authorList>
    </citation>
    <scope>NUCLEOTIDE SEQUENCE [LARGE SCALE GENOMIC DNA]</scope>
    <source>
        <strain evidence="3">ANa2</strain>
        <tissue evidence="3">Whole body excluding digestive tract and cuticle</tissue>
    </source>
</reference>
<accession>A0A5N5SNL2</accession>
<dbReference type="SMART" id="SM00733">
    <property type="entry name" value="Mterf"/>
    <property type="match status" value="1"/>
</dbReference>
<keyword evidence="4" id="KW-1185">Reference proteome</keyword>